<sequence>MSHSCPLLGGATDRWAAASAPRNTDFPFSTELHVNGSTDHPEDGRPLPSATRAYDEVPPARGAHLDGAHVGGAHPDGAFPDDAAQDLPAEGASAVRDPEDGPRRARTRVGEPLRSPRFAAPATRTKRAWWLLGATLLVPGSAQLVAGKRLIGRIAVRITAVVWALVVLAVLLWFVWRTALVWLLTNSVTSALLMYGLVALAVGWVLLWFDTLRTIRPGLLGDSARRGVVVTTVLAMVVTGGGLGYAAHLVSVARGAVSDIFGGGMPFSASDGRYNILLMGGDAGEDREGRRPDSMTVLSIDASSGETVTISLPRNLQNVPFPEDSPLHGIYPEGFNCGDECIMNAVYTDVMQNHEDLYPDVADPGAQATKEAAEGVTGLKIQAYALIDMDGFESLVDALGGIDLNVGGRVPMGGGTNLDTGEKNPILGWIEPGVQHMDGYHALWYARSREGATDYDRQARQRCVQAAMLAQLNPVTVATKFDELASSGQQILETDIPQSSIGSMVTVATKAKDHELQAYAAGPPYYDQSFPTYPDYEQFRADLAQVLQKADGDDAQAAPAAGDAAASSSGTANAAAAGFTSGGGSVIGGGAGIGTTAVVPAALKVSTEETLSPNGTCSVP</sequence>
<feature type="transmembrane region" description="Helical" evidence="3">
    <location>
        <begin position="228"/>
        <end position="247"/>
    </location>
</feature>
<dbReference type="KEGG" id="kvr:CIB50_0001352"/>
<reference evidence="5 6" key="2">
    <citation type="submission" date="2020-07" db="EMBL/GenBank/DDBJ databases">
        <title>Genome of starter culture bacteria Kocuria salsicia reveals its technological properties and safety for usage in meat industry.</title>
        <authorList>
            <person name="Michael M."/>
            <person name="Konstantin K."/>
            <person name="Evgenii K."/>
            <person name="Galina S."/>
            <person name="Oksana K."/>
            <person name="Andrei L."/>
        </authorList>
    </citation>
    <scope>NUCLEOTIDE SEQUENCE [LARGE SCALE GENOMIC DNA]</scope>
    <source>
        <strain evidence="5 6">80</strain>
    </source>
</reference>
<keyword evidence="3" id="KW-0812">Transmembrane</keyword>
<evidence type="ECO:0000259" key="4">
    <source>
        <dbReference type="Pfam" id="PF03816"/>
    </source>
</evidence>
<gene>
    <name evidence="5" type="primary">yvhJ</name>
    <name evidence="5" type="ORF">CIB50_0001352</name>
</gene>
<evidence type="ECO:0000256" key="3">
    <source>
        <dbReference type="SAM" id="Phobius"/>
    </source>
</evidence>
<dbReference type="NCBIfam" id="TIGR00350">
    <property type="entry name" value="lytR_cpsA_psr"/>
    <property type="match status" value="1"/>
</dbReference>
<keyword evidence="6" id="KW-1185">Reference proteome</keyword>
<organism evidence="5 6">
    <name type="scientific">Kocuria varians</name>
    <name type="common">Micrococcus varians</name>
    <dbReference type="NCBI Taxonomy" id="1272"/>
    <lineage>
        <taxon>Bacteria</taxon>
        <taxon>Bacillati</taxon>
        <taxon>Actinomycetota</taxon>
        <taxon>Actinomycetes</taxon>
        <taxon>Micrococcales</taxon>
        <taxon>Micrococcaceae</taxon>
        <taxon>Kocuria</taxon>
    </lineage>
</organism>
<reference evidence="6" key="1">
    <citation type="submission" date="2017-08" db="EMBL/GenBank/DDBJ databases">
        <title>Draft Genome Sequence of Kocuria varians 80.</title>
        <authorList>
            <person name="Minaev M."/>
            <person name="Kurbakov K.A."/>
            <person name="Solodovnikova G.I."/>
            <person name="Kuznetsova O.A."/>
            <person name="Lisitsyn A.B."/>
        </authorList>
    </citation>
    <scope>NUCLEOTIDE SEQUENCE [LARGE SCALE GENOMIC DNA]</scope>
    <source>
        <strain evidence="6">80</strain>
    </source>
</reference>
<dbReference type="Proteomes" id="UP000216825">
    <property type="component" value="Chromosome"/>
</dbReference>
<dbReference type="EMBL" id="CP059343">
    <property type="protein sequence ID" value="QMS56639.1"/>
    <property type="molecule type" value="Genomic_DNA"/>
</dbReference>
<dbReference type="InterPro" id="IPR050922">
    <property type="entry name" value="LytR/CpsA/Psr_CW_biosynth"/>
</dbReference>
<dbReference type="AlphaFoldDB" id="A0A7D7Q0K6"/>
<keyword evidence="3" id="KW-0472">Membrane</keyword>
<evidence type="ECO:0000313" key="5">
    <source>
        <dbReference type="EMBL" id="QMS56639.1"/>
    </source>
</evidence>
<evidence type="ECO:0000256" key="2">
    <source>
        <dbReference type="SAM" id="MobiDB-lite"/>
    </source>
</evidence>
<comment type="similarity">
    <text evidence="1">Belongs to the LytR/CpsA/Psr (LCP) family.</text>
</comment>
<dbReference type="Gene3D" id="3.40.630.190">
    <property type="entry name" value="LCP protein"/>
    <property type="match status" value="1"/>
</dbReference>
<evidence type="ECO:0000313" key="6">
    <source>
        <dbReference type="Proteomes" id="UP000216825"/>
    </source>
</evidence>
<evidence type="ECO:0000256" key="1">
    <source>
        <dbReference type="ARBA" id="ARBA00006068"/>
    </source>
</evidence>
<feature type="domain" description="Cell envelope-related transcriptional attenuator" evidence="4">
    <location>
        <begin position="291"/>
        <end position="472"/>
    </location>
</feature>
<dbReference type="Pfam" id="PF03816">
    <property type="entry name" value="LytR_cpsA_psr"/>
    <property type="match status" value="1"/>
</dbReference>
<name>A0A7D7Q0K6_KOCVA</name>
<feature type="transmembrane region" description="Helical" evidence="3">
    <location>
        <begin position="188"/>
        <end position="207"/>
    </location>
</feature>
<accession>A0A7D7Q0K6</accession>
<feature type="transmembrane region" description="Helical" evidence="3">
    <location>
        <begin position="128"/>
        <end position="147"/>
    </location>
</feature>
<dbReference type="InterPro" id="IPR004474">
    <property type="entry name" value="LytR_CpsA_psr"/>
</dbReference>
<dbReference type="PANTHER" id="PTHR33392">
    <property type="entry name" value="POLYISOPRENYL-TEICHOIC ACID--PEPTIDOGLYCAN TEICHOIC ACID TRANSFERASE TAGU"/>
    <property type="match status" value="1"/>
</dbReference>
<feature type="region of interest" description="Disordered" evidence="2">
    <location>
        <begin position="1"/>
        <end position="85"/>
    </location>
</feature>
<dbReference type="PANTHER" id="PTHR33392:SF6">
    <property type="entry name" value="POLYISOPRENYL-TEICHOIC ACID--PEPTIDOGLYCAN TEICHOIC ACID TRANSFERASE TAGU"/>
    <property type="match status" value="1"/>
</dbReference>
<protein>
    <submittedName>
        <fullName evidence="5">Transcriptional regulator YvhJ</fullName>
    </submittedName>
</protein>
<proteinExistence type="inferred from homology"/>
<feature type="transmembrane region" description="Helical" evidence="3">
    <location>
        <begin position="154"/>
        <end position="176"/>
    </location>
</feature>
<keyword evidence="3" id="KW-1133">Transmembrane helix</keyword>